<protein>
    <submittedName>
        <fullName evidence="1">Uncharacterized protein</fullName>
    </submittedName>
</protein>
<accession>A0A1Q3ESR4</accession>
<reference evidence="1 2" key="2">
    <citation type="submission" date="2017-02" db="EMBL/GenBank/DDBJ databases">
        <title>A genome survey and senescence transcriptome analysis in Lentinula edodes.</title>
        <authorList>
            <person name="Sakamoto Y."/>
            <person name="Nakade K."/>
            <person name="Sato S."/>
            <person name="Yoshida Y."/>
            <person name="Miyazaki K."/>
            <person name="Natsume S."/>
            <person name="Konno N."/>
        </authorList>
    </citation>
    <scope>NUCLEOTIDE SEQUENCE [LARGE SCALE GENOMIC DNA]</scope>
    <source>
        <strain evidence="1 2">NBRC 111202</strain>
    </source>
</reference>
<name>A0A1Q3ESR4_LENED</name>
<comment type="caution">
    <text evidence="1">The sequence shown here is derived from an EMBL/GenBank/DDBJ whole genome shotgun (WGS) entry which is preliminary data.</text>
</comment>
<reference evidence="1 2" key="1">
    <citation type="submission" date="2016-08" db="EMBL/GenBank/DDBJ databases">
        <authorList>
            <consortium name="Lentinula edodes genome sequencing consortium"/>
            <person name="Sakamoto Y."/>
            <person name="Nakade K."/>
            <person name="Sato S."/>
            <person name="Yoshida Y."/>
            <person name="Miyazaki K."/>
            <person name="Natsume S."/>
            <person name="Konno N."/>
        </authorList>
    </citation>
    <scope>NUCLEOTIDE SEQUENCE [LARGE SCALE GENOMIC DNA]</scope>
    <source>
        <strain evidence="1 2">NBRC 111202</strain>
    </source>
</reference>
<proteinExistence type="predicted"/>
<gene>
    <name evidence="1" type="ORF">LENED_012472</name>
</gene>
<keyword evidence="2" id="KW-1185">Reference proteome</keyword>
<dbReference type="AlphaFoldDB" id="A0A1Q3ESR4"/>
<sequence>MYKVFIEMVSWWSTFIFALILLPNPSIVAAVLTSDKIPFSEYRLLFGLCRDEGPAAHVAVRYKGYAYATLHYDECHPAEARDWAAIAEVAVVCRAAICYEVPQSDDQNFDDSIQAFQLPQAAPFKFGPGDVVTQNGTDFSRILGGSTMCSSPTLSF</sequence>
<dbReference type="Proteomes" id="UP000188533">
    <property type="component" value="Unassembled WGS sequence"/>
</dbReference>
<evidence type="ECO:0000313" key="2">
    <source>
        <dbReference type="Proteomes" id="UP000188533"/>
    </source>
</evidence>
<organism evidence="1 2">
    <name type="scientific">Lentinula edodes</name>
    <name type="common">Shiitake mushroom</name>
    <name type="synonym">Lentinus edodes</name>
    <dbReference type="NCBI Taxonomy" id="5353"/>
    <lineage>
        <taxon>Eukaryota</taxon>
        <taxon>Fungi</taxon>
        <taxon>Dikarya</taxon>
        <taxon>Basidiomycota</taxon>
        <taxon>Agaricomycotina</taxon>
        <taxon>Agaricomycetes</taxon>
        <taxon>Agaricomycetidae</taxon>
        <taxon>Agaricales</taxon>
        <taxon>Marasmiineae</taxon>
        <taxon>Omphalotaceae</taxon>
        <taxon>Lentinula</taxon>
    </lineage>
</organism>
<dbReference type="EMBL" id="BDGU01001598">
    <property type="protein sequence ID" value="GAW10229.1"/>
    <property type="molecule type" value="Genomic_DNA"/>
</dbReference>
<evidence type="ECO:0000313" key="1">
    <source>
        <dbReference type="EMBL" id="GAW10229.1"/>
    </source>
</evidence>